<comment type="caution">
    <text evidence="1">The sequence shown here is derived from an EMBL/GenBank/DDBJ whole genome shotgun (WGS) entry which is preliminary data.</text>
</comment>
<organism evidence="1">
    <name type="scientific">marine sediment metagenome</name>
    <dbReference type="NCBI Taxonomy" id="412755"/>
    <lineage>
        <taxon>unclassified sequences</taxon>
        <taxon>metagenomes</taxon>
        <taxon>ecological metagenomes</taxon>
    </lineage>
</organism>
<dbReference type="EMBL" id="LAZR01040771">
    <property type="protein sequence ID" value="KKL13656.1"/>
    <property type="molecule type" value="Genomic_DNA"/>
</dbReference>
<accession>A0A0F9D785</accession>
<dbReference type="AlphaFoldDB" id="A0A0F9D785"/>
<proteinExistence type="predicted"/>
<name>A0A0F9D785_9ZZZZ</name>
<reference evidence="1" key="1">
    <citation type="journal article" date="2015" name="Nature">
        <title>Complex archaea that bridge the gap between prokaryotes and eukaryotes.</title>
        <authorList>
            <person name="Spang A."/>
            <person name="Saw J.H."/>
            <person name="Jorgensen S.L."/>
            <person name="Zaremba-Niedzwiedzka K."/>
            <person name="Martijn J."/>
            <person name="Lind A.E."/>
            <person name="van Eijk R."/>
            <person name="Schleper C."/>
            <person name="Guy L."/>
            <person name="Ettema T.J."/>
        </authorList>
    </citation>
    <scope>NUCLEOTIDE SEQUENCE</scope>
</reference>
<sequence>MPLYRVRVKCIPDRYSDGVRSTMFKFKVYATNDLIAMQLGQIRASELGYQVVHFDSVEEI</sequence>
<gene>
    <name evidence="1" type="ORF">LCGC14_2523620</name>
</gene>
<evidence type="ECO:0000313" key="1">
    <source>
        <dbReference type="EMBL" id="KKL13656.1"/>
    </source>
</evidence>
<protein>
    <submittedName>
        <fullName evidence="1">Uncharacterized protein</fullName>
    </submittedName>
</protein>